<evidence type="ECO:0000313" key="2">
    <source>
        <dbReference type="EMBL" id="MCQ8279171.1"/>
    </source>
</evidence>
<dbReference type="Pfam" id="PF05443">
    <property type="entry name" value="ROS_MUCR"/>
    <property type="match status" value="1"/>
</dbReference>
<protein>
    <submittedName>
        <fullName evidence="2">MucR family transcriptional regulator</fullName>
    </submittedName>
</protein>
<dbReference type="InterPro" id="IPR008807">
    <property type="entry name" value="ROS_MUCR"/>
</dbReference>
<dbReference type="Proteomes" id="UP001524587">
    <property type="component" value="Unassembled WGS sequence"/>
</dbReference>
<dbReference type="Gene3D" id="1.10.10.1550">
    <property type="entry name" value="ROS/MUCR transcriptional regulator protein"/>
    <property type="match status" value="1"/>
</dbReference>
<evidence type="ECO:0000256" key="1">
    <source>
        <dbReference type="ARBA" id="ARBA00007031"/>
    </source>
</evidence>
<evidence type="ECO:0000313" key="3">
    <source>
        <dbReference type="Proteomes" id="UP001524587"/>
    </source>
</evidence>
<sequence length="143" mass="15650">MAAETEQDVLRQTARIVSAYLSSHTTDAEAVPALIATVRRALETAAAPEEAPDASLPARPEPAVPVRRSVFPDYIVCLEDGKKLKTLKRHLFSAYGMTPAQYRGRWGLPPTYPMVAPNYASARSRLAREIGLGRRRSEATDAT</sequence>
<accession>A0ABT1W8F5</accession>
<proteinExistence type="inferred from homology"/>
<dbReference type="EMBL" id="JAMSKV010000010">
    <property type="protein sequence ID" value="MCQ8279171.1"/>
    <property type="molecule type" value="Genomic_DNA"/>
</dbReference>
<organism evidence="2 3">
    <name type="scientific">Endosaccharibacter trunci</name>
    <dbReference type="NCBI Taxonomy" id="2812733"/>
    <lineage>
        <taxon>Bacteria</taxon>
        <taxon>Pseudomonadati</taxon>
        <taxon>Pseudomonadota</taxon>
        <taxon>Alphaproteobacteria</taxon>
        <taxon>Acetobacterales</taxon>
        <taxon>Acetobacteraceae</taxon>
        <taxon>Endosaccharibacter</taxon>
    </lineage>
</organism>
<dbReference type="InterPro" id="IPR041920">
    <property type="entry name" value="ROS/MUCR_sf"/>
</dbReference>
<name>A0ABT1W8F5_9PROT</name>
<comment type="caution">
    <text evidence="2">The sequence shown here is derived from an EMBL/GenBank/DDBJ whole genome shotgun (WGS) entry which is preliminary data.</text>
</comment>
<gene>
    <name evidence="2" type="ORF">NFI95_12025</name>
</gene>
<comment type="similarity">
    <text evidence="1">Belongs to the ros/MucR family.</text>
</comment>
<keyword evidence="3" id="KW-1185">Reference proteome</keyword>
<reference evidence="2 3" key="1">
    <citation type="submission" date="2022-06" db="EMBL/GenBank/DDBJ databases">
        <title>Endosaccharibacter gen. nov., sp. nov., endophytic bacteria isolated from sugarcane.</title>
        <authorList>
            <person name="Pitiwittayakul N."/>
            <person name="Yukphan P."/>
            <person name="Charoenyingcharoen P."/>
            <person name="Tanasupawat S."/>
        </authorList>
    </citation>
    <scope>NUCLEOTIDE SEQUENCE [LARGE SCALE GENOMIC DNA]</scope>
    <source>
        <strain evidence="2 3">KSS8</strain>
    </source>
</reference>
<dbReference type="RefSeq" id="WP_422864658.1">
    <property type="nucleotide sequence ID" value="NZ_JAMSKV010000010.1"/>
</dbReference>